<dbReference type="EMBL" id="CP097332">
    <property type="protein sequence ID" value="UQX89770.1"/>
    <property type="molecule type" value="Genomic_DNA"/>
</dbReference>
<organism evidence="12 13">
    <name type="scientific">Jatrophihabitans telluris</name>
    <dbReference type="NCBI Taxonomy" id="2038343"/>
    <lineage>
        <taxon>Bacteria</taxon>
        <taxon>Bacillati</taxon>
        <taxon>Actinomycetota</taxon>
        <taxon>Actinomycetes</taxon>
        <taxon>Jatrophihabitantales</taxon>
        <taxon>Jatrophihabitantaceae</taxon>
        <taxon>Jatrophihabitans</taxon>
    </lineage>
</organism>
<dbReference type="SUPFAM" id="SSF55874">
    <property type="entry name" value="ATPase domain of HSP90 chaperone/DNA topoisomerase II/histidine kinase"/>
    <property type="match status" value="1"/>
</dbReference>
<evidence type="ECO:0000259" key="11">
    <source>
        <dbReference type="SMART" id="SM00387"/>
    </source>
</evidence>
<feature type="transmembrane region" description="Helical" evidence="10">
    <location>
        <begin position="116"/>
        <end position="143"/>
    </location>
</feature>
<evidence type="ECO:0000313" key="12">
    <source>
        <dbReference type="EMBL" id="UQX89770.1"/>
    </source>
</evidence>
<evidence type="ECO:0000256" key="2">
    <source>
        <dbReference type="ARBA" id="ARBA00012438"/>
    </source>
</evidence>
<protein>
    <recommendedName>
        <fullName evidence="2">histidine kinase</fullName>
        <ecNumber evidence="2">2.7.13.3</ecNumber>
    </recommendedName>
</protein>
<keyword evidence="10" id="KW-1133">Transmembrane helix</keyword>
<dbReference type="RefSeq" id="WP_249773666.1">
    <property type="nucleotide sequence ID" value="NZ_CP097332.1"/>
</dbReference>
<evidence type="ECO:0000256" key="1">
    <source>
        <dbReference type="ARBA" id="ARBA00000085"/>
    </source>
</evidence>
<dbReference type="Gene3D" id="1.20.5.1930">
    <property type="match status" value="1"/>
</dbReference>
<feature type="transmembrane region" description="Helical" evidence="10">
    <location>
        <begin position="163"/>
        <end position="187"/>
    </location>
</feature>
<keyword evidence="3" id="KW-0597">Phosphoprotein</keyword>
<accession>A0ABY4R206</accession>
<keyword evidence="5" id="KW-0547">Nucleotide-binding</keyword>
<gene>
    <name evidence="12" type="ORF">M6D93_07150</name>
</gene>
<feature type="region of interest" description="Disordered" evidence="9">
    <location>
        <begin position="404"/>
        <end position="434"/>
    </location>
</feature>
<keyword evidence="4" id="KW-0808">Transferase</keyword>
<keyword evidence="10" id="KW-0472">Membrane</keyword>
<reference evidence="12" key="2">
    <citation type="submission" date="2022-05" db="EMBL/GenBank/DDBJ databases">
        <authorList>
            <person name="Kim J.-S."/>
            <person name="Lee K."/>
            <person name="Suh M."/>
            <person name="Eom M."/>
            <person name="Kim J.-S."/>
            <person name="Kim D.-S."/>
            <person name="Ko S.-H."/>
            <person name="Shin Y."/>
            <person name="Lee J.-S."/>
        </authorList>
    </citation>
    <scope>NUCLEOTIDE SEQUENCE</scope>
    <source>
        <strain evidence="12">N237</strain>
    </source>
</reference>
<keyword evidence="8" id="KW-0902">Two-component regulatory system</keyword>
<dbReference type="PANTHER" id="PTHR24421">
    <property type="entry name" value="NITRATE/NITRITE SENSOR PROTEIN NARX-RELATED"/>
    <property type="match status" value="1"/>
</dbReference>
<evidence type="ECO:0000256" key="8">
    <source>
        <dbReference type="ARBA" id="ARBA00023012"/>
    </source>
</evidence>
<comment type="catalytic activity">
    <reaction evidence="1">
        <text>ATP + protein L-histidine = ADP + protein N-phospho-L-histidine.</text>
        <dbReference type="EC" id="2.7.13.3"/>
    </reaction>
</comment>
<feature type="domain" description="Histidine kinase/HSP90-like ATPase" evidence="11">
    <location>
        <begin position="333"/>
        <end position="422"/>
    </location>
</feature>
<dbReference type="InterPro" id="IPR036890">
    <property type="entry name" value="HATPase_C_sf"/>
</dbReference>
<reference evidence="12" key="1">
    <citation type="journal article" date="2018" name="Int. J. Syst. Evol. Microbiol.">
        <title>Jatrophihabitans telluris sp. nov., isolated from sediment soil of lava forest wetlands and the emended description of the genus Jatrophihabitans.</title>
        <authorList>
            <person name="Lee K.C."/>
            <person name="Suh M.K."/>
            <person name="Eom M.K."/>
            <person name="Kim K.K."/>
            <person name="Kim J.S."/>
            <person name="Kim D.S."/>
            <person name="Ko S.H."/>
            <person name="Shin Y.K."/>
            <person name="Lee J.S."/>
        </authorList>
    </citation>
    <scope>NUCLEOTIDE SEQUENCE</scope>
    <source>
        <strain evidence="12">N237</strain>
    </source>
</reference>
<dbReference type="Pfam" id="PF07730">
    <property type="entry name" value="HisKA_3"/>
    <property type="match status" value="1"/>
</dbReference>
<dbReference type="SMART" id="SM00387">
    <property type="entry name" value="HATPase_c"/>
    <property type="match status" value="1"/>
</dbReference>
<dbReference type="PANTHER" id="PTHR24421:SF10">
    <property type="entry name" value="NITRATE_NITRITE SENSOR PROTEIN NARQ"/>
    <property type="match status" value="1"/>
</dbReference>
<feature type="compositionally biased region" description="Polar residues" evidence="9">
    <location>
        <begin position="424"/>
        <end position="434"/>
    </location>
</feature>
<dbReference type="Pfam" id="PF13796">
    <property type="entry name" value="Sensor"/>
    <property type="match status" value="1"/>
</dbReference>
<evidence type="ECO:0000256" key="6">
    <source>
        <dbReference type="ARBA" id="ARBA00022777"/>
    </source>
</evidence>
<evidence type="ECO:0000256" key="4">
    <source>
        <dbReference type="ARBA" id="ARBA00022679"/>
    </source>
</evidence>
<dbReference type="CDD" id="cd16917">
    <property type="entry name" value="HATPase_UhpB-NarQ-NarX-like"/>
    <property type="match status" value="1"/>
</dbReference>
<dbReference type="EC" id="2.7.13.3" evidence="2"/>
<evidence type="ECO:0000256" key="7">
    <source>
        <dbReference type="ARBA" id="ARBA00022840"/>
    </source>
</evidence>
<dbReference type="GO" id="GO:0016301">
    <property type="term" value="F:kinase activity"/>
    <property type="evidence" value="ECO:0007669"/>
    <property type="project" value="UniProtKB-KW"/>
</dbReference>
<dbReference type="Proteomes" id="UP001056336">
    <property type="component" value="Chromosome"/>
</dbReference>
<dbReference type="InterPro" id="IPR011712">
    <property type="entry name" value="Sig_transdc_His_kin_sub3_dim/P"/>
</dbReference>
<dbReference type="InterPro" id="IPR050482">
    <property type="entry name" value="Sensor_HK_TwoCompSys"/>
</dbReference>
<proteinExistence type="predicted"/>
<evidence type="ECO:0000256" key="3">
    <source>
        <dbReference type="ARBA" id="ARBA00022553"/>
    </source>
</evidence>
<feature type="transmembrane region" description="Helical" evidence="10">
    <location>
        <begin position="20"/>
        <end position="42"/>
    </location>
</feature>
<dbReference type="InterPro" id="IPR003594">
    <property type="entry name" value="HATPase_dom"/>
</dbReference>
<evidence type="ECO:0000313" key="13">
    <source>
        <dbReference type="Proteomes" id="UP001056336"/>
    </source>
</evidence>
<keyword evidence="10" id="KW-0812">Transmembrane</keyword>
<evidence type="ECO:0000256" key="5">
    <source>
        <dbReference type="ARBA" id="ARBA00022741"/>
    </source>
</evidence>
<sequence length="434" mass="45827">MSDPPPQTRAPHGLGARLALVALALPLAVLAEVSIALFVIWIVGVSTLFVGVGIALLLAAMLGTRLVAGLHRQYASRVLAVPIARPYLRSAPGAGPVRRLSTVLTDPASWRDWAWLLVNATVGFALQILTFTLFIAGVFYLIYPFLWAVTPRQVFSSPFGFYTINHLADALVLVPIGLFFLSLWWLTALPIARGYARLAVSLLAPTKGSALRARVSQLTTSRAETVDTQAAELRRIERDLHDGAQARLVSLGMSLGLAEELLARDPEAARSLLAEARAATTSALAELRDLVRGIHPPVLADRGLDGAVRALALASPLPTTVSVALPGRLPAPVESAGYFAVAECLTNAIKHSRARSIAIDIGHADGRLQLRVRDDGQGGASLAGGTGLSGIQRRLAAFDGQLSLESPPGGPTEVRMSLPCELSSPRTSPSSGTA</sequence>
<dbReference type="Pfam" id="PF02518">
    <property type="entry name" value="HATPase_c"/>
    <property type="match status" value="1"/>
</dbReference>
<keyword evidence="7" id="KW-0067">ATP-binding</keyword>
<dbReference type="InterPro" id="IPR025828">
    <property type="entry name" value="Put_sensor_dom"/>
</dbReference>
<keyword evidence="13" id="KW-1185">Reference proteome</keyword>
<name>A0ABY4R206_9ACTN</name>
<dbReference type="Gene3D" id="3.30.565.10">
    <property type="entry name" value="Histidine kinase-like ATPase, C-terminal domain"/>
    <property type="match status" value="1"/>
</dbReference>
<feature type="transmembrane region" description="Helical" evidence="10">
    <location>
        <begin position="48"/>
        <end position="68"/>
    </location>
</feature>
<keyword evidence="6 12" id="KW-0418">Kinase</keyword>
<evidence type="ECO:0000256" key="10">
    <source>
        <dbReference type="SAM" id="Phobius"/>
    </source>
</evidence>
<evidence type="ECO:0000256" key="9">
    <source>
        <dbReference type="SAM" id="MobiDB-lite"/>
    </source>
</evidence>